<dbReference type="Gene3D" id="3.40.960.10">
    <property type="entry name" value="VSR Endonuclease"/>
    <property type="match status" value="1"/>
</dbReference>
<dbReference type="SUPFAM" id="SSF52980">
    <property type="entry name" value="Restriction endonuclease-like"/>
    <property type="match status" value="1"/>
</dbReference>
<dbReference type="PANTHER" id="PTHR38590">
    <property type="entry name" value="BLL0828 PROTEIN"/>
    <property type="match status" value="1"/>
</dbReference>
<keyword evidence="2" id="KW-0378">Hydrolase</keyword>
<dbReference type="Proteomes" id="UP001267426">
    <property type="component" value="Unassembled WGS sequence"/>
</dbReference>
<dbReference type="InterPro" id="IPR011335">
    <property type="entry name" value="Restrct_endonuc-II-like"/>
</dbReference>
<comment type="caution">
    <text evidence="2">The sequence shown here is derived from an EMBL/GenBank/DDBJ whole genome shotgun (WGS) entry which is preliminary data.</text>
</comment>
<sequence length="128" mass="14624">MERQHNRPRLKPVRQDLRNHATPAERALWQMIKGRQLEGRKFRRQHSVGRYVLDFYCPAEGLAVELDGAVHADPARAEHDAARQRALEAWGMRALRFENHKILQTPDAVLEAIAEAFSPGGARPVHHP</sequence>
<dbReference type="EMBL" id="JAVRHT010000017">
    <property type="protein sequence ID" value="MDT0631839.1"/>
    <property type="molecule type" value="Genomic_DNA"/>
</dbReference>
<dbReference type="PANTHER" id="PTHR38590:SF1">
    <property type="entry name" value="BLL0828 PROTEIN"/>
    <property type="match status" value="1"/>
</dbReference>
<dbReference type="InterPro" id="IPR007569">
    <property type="entry name" value="DUF559"/>
</dbReference>
<organism evidence="2 3">
    <name type="scientific">Rubrivirga litoralis</name>
    <dbReference type="NCBI Taxonomy" id="3075598"/>
    <lineage>
        <taxon>Bacteria</taxon>
        <taxon>Pseudomonadati</taxon>
        <taxon>Rhodothermota</taxon>
        <taxon>Rhodothermia</taxon>
        <taxon>Rhodothermales</taxon>
        <taxon>Rubricoccaceae</taxon>
        <taxon>Rubrivirga</taxon>
    </lineage>
</organism>
<evidence type="ECO:0000313" key="3">
    <source>
        <dbReference type="Proteomes" id="UP001267426"/>
    </source>
</evidence>
<feature type="domain" description="DUF559" evidence="1">
    <location>
        <begin position="13"/>
        <end position="116"/>
    </location>
</feature>
<accession>A0ABU3BRD9</accession>
<proteinExistence type="predicted"/>
<keyword evidence="2" id="KW-0540">Nuclease</keyword>
<protein>
    <submittedName>
        <fullName evidence="2">Endonuclease domain-containing protein</fullName>
    </submittedName>
</protein>
<dbReference type="CDD" id="cd01038">
    <property type="entry name" value="Endonuclease_DUF559"/>
    <property type="match status" value="1"/>
</dbReference>
<dbReference type="RefSeq" id="WP_311663201.1">
    <property type="nucleotide sequence ID" value="NZ_JAVRHT010000017.1"/>
</dbReference>
<keyword evidence="3" id="KW-1185">Reference proteome</keyword>
<name>A0ABU3BRD9_9BACT</name>
<keyword evidence="2" id="KW-0255">Endonuclease</keyword>
<gene>
    <name evidence="2" type="ORF">RM540_08795</name>
</gene>
<reference evidence="2 3" key="1">
    <citation type="submission" date="2023-09" db="EMBL/GenBank/DDBJ databases">
        <authorList>
            <person name="Rey-Velasco X."/>
        </authorList>
    </citation>
    <scope>NUCLEOTIDE SEQUENCE [LARGE SCALE GENOMIC DNA]</scope>
    <source>
        <strain evidence="2 3">F394</strain>
    </source>
</reference>
<dbReference type="InterPro" id="IPR047216">
    <property type="entry name" value="Endonuclease_DUF559_bact"/>
</dbReference>
<dbReference type="GO" id="GO:0004519">
    <property type="term" value="F:endonuclease activity"/>
    <property type="evidence" value="ECO:0007669"/>
    <property type="project" value="UniProtKB-KW"/>
</dbReference>
<evidence type="ECO:0000259" key="1">
    <source>
        <dbReference type="Pfam" id="PF04480"/>
    </source>
</evidence>
<dbReference type="Pfam" id="PF04480">
    <property type="entry name" value="DUF559"/>
    <property type="match status" value="1"/>
</dbReference>
<evidence type="ECO:0000313" key="2">
    <source>
        <dbReference type="EMBL" id="MDT0631839.1"/>
    </source>
</evidence>